<accession>A0A9P7ZBK6</accession>
<dbReference type="Gene3D" id="1.25.40.10">
    <property type="entry name" value="Tetratricopeptide repeat domain"/>
    <property type="match status" value="1"/>
</dbReference>
<sequence>MSLQGRDASKGTRYVQQLNEARFRGMWETVPNLLHKVRKHAPTRTCLVITVEAEHAITKASGGPHLSELTIYVSRLQEAIEKERTYQEDEFQARVCLAWLLWEQDKYGEAINQFPASIEQEFVQLDGTESESSSWTKVCAIKAAYIKGSSQLKVGAIKEALETYDSALPIFAVTSSRINSGKELETWTELYLTAFCMLSSFLMKSDETPIREAETLSAFRGWSTYWHHRSSPPIGGFAHNSKISRGQVWKAYYGTLSEILQKQLPFPTTALITTHTTLSTRLEQWQELRDVESKYEAILLSTMPFPRADDVGDEVELFVELVIGNWRVVCGGGWAEHDLGEGGTEKVSRGVLNILYRAATKTFHSTPILRHLFTLHLALAEFDLALKAFDTYLDIVKRGKARVEKTGDQEPGLDNDEIVLRTVSECIRALCRYGSFDGAEKANDLGHFFEGWLDNHYPVGKEAKTGCKDSSEVFVVGPKVLAVAWRSIGIAYANWARFTFNGTTRGDIQQQAMSCLRKALHPSLKASKDVCTLFALGTILAERRELPVAMEVVKAALLPQTSRDSDLPRFARERSLIPLWHLMALLLSASQEFLSAAKSCEGAFEQFQNPQNLFGNDEHFKSEHLQVYSKLVSKSLGIVDEMNDFEKENLLEVKITQLTLIETLEGPEAAINASDELLNLYSRLFGPPLIHTATVPPSNTGLQPPPKSSAGTLRSIKGSIFGRSGGAALKPHTDSGLSAVALHPPTTQTIPAPKIEVTGANGRTASQHHRLQKEIFTEKANTRSVSLSREKAQEPSSSTKCQQPSMPPPPVTRLDGEEYFKPTGEHDKKWPDDGNANGHTDMEQGFSSLTTPVTHFPKNQQRRWRASMLIKLWLLIAGFYRRAALYEDGKGAIEEAEKLVLSLDRDVSMDTSGNISVTNPGWGSGKSVAELWADVFAEHGYLAVAMSLPFEALAHFESALTHFQDHPSAIVGLSNILLDIYSEDLLPPPSIPSLALPTSSTVNIPATSAHATPLSSMPSTKPGPPKLFPLSLNARHTHGPLGIAAPAAKKLSSQPEFPPESSDHPHKEPSTAMQDRIAARDRASFLLSTLTKLGKGWNYSEAWFSLARSYELQGQPGKAKEVLWWCVELEESRPTRDWSEIGRGGYVL</sequence>
<dbReference type="PANTHER" id="PTHR23083:SF464">
    <property type="entry name" value="TETRATRICOPEPTIDE REPEAT DOMAIN 7, ISOFORM A"/>
    <property type="match status" value="1"/>
</dbReference>
<feature type="compositionally biased region" description="Polar residues" evidence="3">
    <location>
        <begin position="794"/>
        <end position="804"/>
    </location>
</feature>
<comment type="similarity">
    <text evidence="2">Belongs to the YPP1 family.</text>
</comment>
<comment type="function">
    <text evidence="1">Involved in endocytosis.</text>
</comment>
<dbReference type="EMBL" id="MU253739">
    <property type="protein sequence ID" value="KAG9249094.1"/>
    <property type="molecule type" value="Genomic_DNA"/>
</dbReference>
<protein>
    <recommendedName>
        <fullName evidence="6">Filamentation protein</fullName>
    </recommendedName>
</protein>
<dbReference type="PANTHER" id="PTHR23083">
    <property type="entry name" value="TETRATRICOPEPTIDE REPEAT PROTEIN, TPR"/>
    <property type="match status" value="1"/>
</dbReference>
<feature type="region of interest" description="Disordered" evidence="3">
    <location>
        <begin position="1048"/>
        <end position="1075"/>
    </location>
</feature>
<evidence type="ECO:0000256" key="3">
    <source>
        <dbReference type="SAM" id="MobiDB-lite"/>
    </source>
</evidence>
<dbReference type="SMART" id="SM00028">
    <property type="entry name" value="TPR"/>
    <property type="match status" value="3"/>
</dbReference>
<dbReference type="SUPFAM" id="SSF48452">
    <property type="entry name" value="TPR-like"/>
    <property type="match status" value="1"/>
</dbReference>
<evidence type="ECO:0008006" key="6">
    <source>
        <dbReference type="Google" id="ProtNLM"/>
    </source>
</evidence>
<evidence type="ECO:0000313" key="4">
    <source>
        <dbReference type="EMBL" id="KAG9249094.1"/>
    </source>
</evidence>
<reference evidence="4" key="1">
    <citation type="journal article" date="2021" name="IMA Fungus">
        <title>Genomic characterization of three marine fungi, including Emericellopsis atlantica sp. nov. with signatures of a generalist lifestyle and marine biomass degradation.</title>
        <authorList>
            <person name="Hagestad O.C."/>
            <person name="Hou L."/>
            <person name="Andersen J.H."/>
            <person name="Hansen E.H."/>
            <person name="Altermark B."/>
            <person name="Li C."/>
            <person name="Kuhnert E."/>
            <person name="Cox R.J."/>
            <person name="Crous P.W."/>
            <person name="Spatafora J.W."/>
            <person name="Lail K."/>
            <person name="Amirebrahimi M."/>
            <person name="Lipzen A."/>
            <person name="Pangilinan J."/>
            <person name="Andreopoulos W."/>
            <person name="Hayes R.D."/>
            <person name="Ng V."/>
            <person name="Grigoriev I.V."/>
            <person name="Jackson S.A."/>
            <person name="Sutton T.D.S."/>
            <person name="Dobson A.D.W."/>
            <person name="Rama T."/>
        </authorList>
    </citation>
    <scope>NUCLEOTIDE SEQUENCE</scope>
    <source>
        <strain evidence="4">TRa3180A</strain>
    </source>
</reference>
<feature type="region of interest" description="Disordered" evidence="3">
    <location>
        <begin position="693"/>
        <end position="713"/>
    </location>
</feature>
<dbReference type="OrthoDB" id="29013at2759"/>
<evidence type="ECO:0000256" key="1">
    <source>
        <dbReference type="ARBA" id="ARBA00002550"/>
    </source>
</evidence>
<keyword evidence="5" id="KW-1185">Reference proteome</keyword>
<dbReference type="AlphaFoldDB" id="A0A9P7ZBK6"/>
<evidence type="ECO:0000313" key="5">
    <source>
        <dbReference type="Proteomes" id="UP000887226"/>
    </source>
</evidence>
<name>A0A9P7ZBK6_9HELO</name>
<feature type="region of interest" description="Disordered" evidence="3">
    <location>
        <begin position="778"/>
        <end position="812"/>
    </location>
</feature>
<dbReference type="Proteomes" id="UP000887226">
    <property type="component" value="Unassembled WGS sequence"/>
</dbReference>
<organism evidence="4 5">
    <name type="scientific">Calycina marina</name>
    <dbReference type="NCBI Taxonomy" id="1763456"/>
    <lineage>
        <taxon>Eukaryota</taxon>
        <taxon>Fungi</taxon>
        <taxon>Dikarya</taxon>
        <taxon>Ascomycota</taxon>
        <taxon>Pezizomycotina</taxon>
        <taxon>Leotiomycetes</taxon>
        <taxon>Helotiales</taxon>
        <taxon>Pezizellaceae</taxon>
        <taxon>Calycina</taxon>
    </lineage>
</organism>
<dbReference type="InterPro" id="IPR011990">
    <property type="entry name" value="TPR-like_helical_dom_sf"/>
</dbReference>
<proteinExistence type="inferred from homology"/>
<dbReference type="InterPro" id="IPR051722">
    <property type="entry name" value="Endocytosis_PI4K-reg_protein"/>
</dbReference>
<comment type="caution">
    <text evidence="4">The sequence shown here is derived from an EMBL/GenBank/DDBJ whole genome shotgun (WGS) entry which is preliminary data.</text>
</comment>
<evidence type="ECO:0000256" key="2">
    <source>
        <dbReference type="ARBA" id="ARBA00038251"/>
    </source>
</evidence>
<gene>
    <name evidence="4" type="ORF">BJ878DRAFT_151018</name>
</gene>
<dbReference type="InterPro" id="IPR019734">
    <property type="entry name" value="TPR_rpt"/>
</dbReference>